<evidence type="ECO:0000313" key="2">
    <source>
        <dbReference type="EMBL" id="MCJ0741197.1"/>
    </source>
</evidence>
<organism evidence="2 3">
    <name type="scientific">Pedobacter montanisoli</name>
    <dbReference type="NCBI Taxonomy" id="2923277"/>
    <lineage>
        <taxon>Bacteria</taxon>
        <taxon>Pseudomonadati</taxon>
        <taxon>Bacteroidota</taxon>
        <taxon>Sphingobacteriia</taxon>
        <taxon>Sphingobacteriales</taxon>
        <taxon>Sphingobacteriaceae</taxon>
        <taxon>Pedobacter</taxon>
    </lineage>
</organism>
<keyword evidence="1" id="KW-0812">Transmembrane</keyword>
<keyword evidence="1" id="KW-0472">Membrane</keyword>
<accession>A0ABS9ZRI1</accession>
<keyword evidence="3" id="KW-1185">Reference proteome</keyword>
<dbReference type="Proteomes" id="UP001165460">
    <property type="component" value="Unassembled WGS sequence"/>
</dbReference>
<gene>
    <name evidence="2" type="ORF">MMF97_00660</name>
</gene>
<name>A0ABS9ZRI1_9SPHI</name>
<reference evidence="2" key="1">
    <citation type="submission" date="2022-03" db="EMBL/GenBank/DDBJ databases">
        <authorList>
            <person name="Woo C.Y."/>
        </authorList>
    </citation>
    <scope>NUCLEOTIDE SEQUENCE</scope>
    <source>
        <strain evidence="2">CYS-01</strain>
    </source>
</reference>
<feature type="transmembrane region" description="Helical" evidence="1">
    <location>
        <begin position="34"/>
        <end position="54"/>
    </location>
</feature>
<keyword evidence="1" id="KW-1133">Transmembrane helix</keyword>
<evidence type="ECO:0000313" key="3">
    <source>
        <dbReference type="Proteomes" id="UP001165460"/>
    </source>
</evidence>
<comment type="caution">
    <text evidence="2">The sequence shown here is derived from an EMBL/GenBank/DDBJ whole genome shotgun (WGS) entry which is preliminary data.</text>
</comment>
<dbReference type="EMBL" id="JALGBH010000001">
    <property type="protein sequence ID" value="MCJ0741197.1"/>
    <property type="molecule type" value="Genomic_DNA"/>
</dbReference>
<dbReference type="RefSeq" id="WP_243357561.1">
    <property type="nucleotide sequence ID" value="NZ_JALGBH010000001.1"/>
</dbReference>
<protein>
    <submittedName>
        <fullName evidence="2">Isoleucyl-tRNA synthetase</fullName>
    </submittedName>
</protein>
<sequence>MIRKLRLNKAVWLLILGVIMMVIAVNHTKGSKTLLAVAGILFIAGAFMLIYPVLFARKIEEKGKDIVELTPVGDNPTSTENTSKVD</sequence>
<proteinExistence type="predicted"/>
<evidence type="ECO:0000256" key="1">
    <source>
        <dbReference type="SAM" id="Phobius"/>
    </source>
</evidence>